<accession>A0A8H6VN07</accession>
<comment type="caution">
    <text evidence="3">The sequence shown here is derived from an EMBL/GenBank/DDBJ whole genome shotgun (WGS) entry which is preliminary data.</text>
</comment>
<evidence type="ECO:0000256" key="1">
    <source>
        <dbReference type="SAM" id="MobiDB-lite"/>
    </source>
</evidence>
<dbReference type="Gene3D" id="3.80.10.10">
    <property type="entry name" value="Ribonuclease Inhibitor"/>
    <property type="match status" value="1"/>
</dbReference>
<dbReference type="EMBL" id="JABCIY010000114">
    <property type="protein sequence ID" value="KAF7192680.1"/>
    <property type="molecule type" value="Genomic_DNA"/>
</dbReference>
<organism evidence="3 4">
    <name type="scientific">Pseudocercospora fuligena</name>
    <dbReference type="NCBI Taxonomy" id="685502"/>
    <lineage>
        <taxon>Eukaryota</taxon>
        <taxon>Fungi</taxon>
        <taxon>Dikarya</taxon>
        <taxon>Ascomycota</taxon>
        <taxon>Pezizomycotina</taxon>
        <taxon>Dothideomycetes</taxon>
        <taxon>Dothideomycetidae</taxon>
        <taxon>Mycosphaerellales</taxon>
        <taxon>Mycosphaerellaceae</taxon>
        <taxon>Pseudocercospora</taxon>
    </lineage>
</organism>
<evidence type="ECO:0000259" key="2">
    <source>
        <dbReference type="PROSITE" id="PS50181"/>
    </source>
</evidence>
<dbReference type="Pfam" id="PF12937">
    <property type="entry name" value="F-box-like"/>
    <property type="match status" value="1"/>
</dbReference>
<feature type="domain" description="F-box" evidence="2">
    <location>
        <begin position="1"/>
        <end position="45"/>
    </location>
</feature>
<dbReference type="SUPFAM" id="SSF52047">
    <property type="entry name" value="RNI-like"/>
    <property type="match status" value="1"/>
</dbReference>
<dbReference type="Proteomes" id="UP000660729">
    <property type="component" value="Unassembled WGS sequence"/>
</dbReference>
<dbReference type="PROSITE" id="PS50181">
    <property type="entry name" value="FBOX"/>
    <property type="match status" value="1"/>
</dbReference>
<dbReference type="OrthoDB" id="3637989at2759"/>
<sequence length="455" mass="51752">MEFSYLPNELITLIAEHLGKADLRTLAIVSRALRDIAEPLLYANLLIRTGPECQRLFETLKHGRCERAASVHNLDLRALYRHEIGLQHLPSILALSLKLRTLTIESPVCNAMRWKGDGNWPVLMELFSRGLRDASSLQTEIGQPRPLQCLRKLTLHWNGPASRYWDTYAMFDALFCSQTLEELCISCANCPDTLDGAAKRRHLIERTPMKRLTLIECNITAKGLLGMLCMPAALEHLSLGENRDHVSSRYSGDSRDHVLLQYSGNRLLEEPAAFFQALRIHSGSLISLHYRPQPRPRRRADDPAQVRDDELSFTAFQKLESIIFEEGCSPLMDLVLSESSRPPRIQSIRFTLEVDEARTSDIEPVAASQRADQKLPLEYEHLVRLADKARTIPPLKNFDIVFPVATWKDGQKITSCLQLNLAELFEENGEIDPDFDDLPEYELDDNDDEEVNEDV</sequence>
<evidence type="ECO:0000313" key="3">
    <source>
        <dbReference type="EMBL" id="KAF7192680.1"/>
    </source>
</evidence>
<keyword evidence="4" id="KW-1185">Reference proteome</keyword>
<gene>
    <name evidence="3" type="ORF">HII31_05997</name>
</gene>
<dbReference type="InterPro" id="IPR036047">
    <property type="entry name" value="F-box-like_dom_sf"/>
</dbReference>
<dbReference type="AlphaFoldDB" id="A0A8H6VN07"/>
<proteinExistence type="predicted"/>
<reference evidence="3" key="1">
    <citation type="submission" date="2020-04" db="EMBL/GenBank/DDBJ databases">
        <title>Draft genome resource of the tomato pathogen Pseudocercospora fuligena.</title>
        <authorList>
            <person name="Zaccaron A."/>
        </authorList>
    </citation>
    <scope>NUCLEOTIDE SEQUENCE</scope>
    <source>
        <strain evidence="3">PF001</strain>
    </source>
</reference>
<dbReference type="SUPFAM" id="SSF81383">
    <property type="entry name" value="F-box domain"/>
    <property type="match status" value="1"/>
</dbReference>
<dbReference type="InterPro" id="IPR032675">
    <property type="entry name" value="LRR_dom_sf"/>
</dbReference>
<feature type="region of interest" description="Disordered" evidence="1">
    <location>
        <begin position="430"/>
        <end position="455"/>
    </location>
</feature>
<protein>
    <recommendedName>
        <fullName evidence="2">F-box domain-containing protein</fullName>
    </recommendedName>
</protein>
<evidence type="ECO:0000313" key="4">
    <source>
        <dbReference type="Proteomes" id="UP000660729"/>
    </source>
</evidence>
<dbReference type="InterPro" id="IPR001810">
    <property type="entry name" value="F-box_dom"/>
</dbReference>
<name>A0A8H6VN07_9PEZI</name>